<keyword evidence="3" id="KW-1185">Reference proteome</keyword>
<sequence>CNFRTIIVGVGASAWFVISIVKLMGFPSSLVSSNWWGFFCRWCHQIGGVFFVVGVVETVGFLSSLVSLNSEVLLSSLMLSNQ</sequence>
<keyword evidence="1" id="KW-1133">Transmembrane helix</keyword>
<evidence type="ECO:0000313" key="3">
    <source>
        <dbReference type="Proteomes" id="UP000789405"/>
    </source>
</evidence>
<gene>
    <name evidence="2" type="ORF">DERYTH_LOCUS20480</name>
</gene>
<feature type="transmembrane region" description="Helical" evidence="1">
    <location>
        <begin position="46"/>
        <end position="68"/>
    </location>
</feature>
<keyword evidence="1" id="KW-0812">Transmembrane</keyword>
<accession>A0A9N9JMR0</accession>
<proteinExistence type="predicted"/>
<comment type="caution">
    <text evidence="2">The sequence shown here is derived from an EMBL/GenBank/DDBJ whole genome shotgun (WGS) entry which is preliminary data.</text>
</comment>
<dbReference type="AlphaFoldDB" id="A0A9N9JMR0"/>
<feature type="non-terminal residue" evidence="2">
    <location>
        <position position="1"/>
    </location>
</feature>
<reference evidence="2" key="1">
    <citation type="submission" date="2021-06" db="EMBL/GenBank/DDBJ databases">
        <authorList>
            <person name="Kallberg Y."/>
            <person name="Tangrot J."/>
            <person name="Rosling A."/>
        </authorList>
    </citation>
    <scope>NUCLEOTIDE SEQUENCE</scope>
    <source>
        <strain evidence="2">MA453B</strain>
    </source>
</reference>
<name>A0A9N9JMR0_9GLOM</name>
<keyword evidence="1" id="KW-0472">Membrane</keyword>
<organism evidence="2 3">
    <name type="scientific">Dentiscutata erythropus</name>
    <dbReference type="NCBI Taxonomy" id="1348616"/>
    <lineage>
        <taxon>Eukaryota</taxon>
        <taxon>Fungi</taxon>
        <taxon>Fungi incertae sedis</taxon>
        <taxon>Mucoromycota</taxon>
        <taxon>Glomeromycotina</taxon>
        <taxon>Glomeromycetes</taxon>
        <taxon>Diversisporales</taxon>
        <taxon>Gigasporaceae</taxon>
        <taxon>Dentiscutata</taxon>
    </lineage>
</organism>
<evidence type="ECO:0000313" key="2">
    <source>
        <dbReference type="EMBL" id="CAG8786334.1"/>
    </source>
</evidence>
<dbReference type="EMBL" id="CAJVPY010024215">
    <property type="protein sequence ID" value="CAG8786334.1"/>
    <property type="molecule type" value="Genomic_DNA"/>
</dbReference>
<dbReference type="Proteomes" id="UP000789405">
    <property type="component" value="Unassembled WGS sequence"/>
</dbReference>
<feature type="transmembrane region" description="Helical" evidence="1">
    <location>
        <begin position="6"/>
        <end position="25"/>
    </location>
</feature>
<protein>
    <submittedName>
        <fullName evidence="2">25849_t:CDS:1</fullName>
    </submittedName>
</protein>
<evidence type="ECO:0000256" key="1">
    <source>
        <dbReference type="SAM" id="Phobius"/>
    </source>
</evidence>